<dbReference type="GO" id="GO:0005524">
    <property type="term" value="F:ATP binding"/>
    <property type="evidence" value="ECO:0007669"/>
    <property type="project" value="UniProtKB-KW"/>
</dbReference>
<proteinExistence type="inferred from homology"/>
<dbReference type="NCBIfam" id="NF007739">
    <property type="entry name" value="PRK10419.1"/>
    <property type="match status" value="2"/>
</dbReference>
<dbReference type="Gene3D" id="3.40.50.300">
    <property type="entry name" value="P-loop containing nucleotide triphosphate hydrolases"/>
    <property type="match status" value="2"/>
</dbReference>
<comment type="similarity">
    <text evidence="2">Belongs to the ABC transporter superfamily.</text>
</comment>
<feature type="domain" description="ABC transporter" evidence="9">
    <location>
        <begin position="375"/>
        <end position="622"/>
    </location>
</feature>
<dbReference type="InterPro" id="IPR003439">
    <property type="entry name" value="ABC_transporter-like_ATP-bd"/>
</dbReference>
<dbReference type="NCBIfam" id="TIGR01727">
    <property type="entry name" value="oligo_HPY"/>
    <property type="match status" value="1"/>
</dbReference>
<evidence type="ECO:0000256" key="1">
    <source>
        <dbReference type="ARBA" id="ARBA00004202"/>
    </source>
</evidence>
<protein>
    <submittedName>
        <fullName evidence="10">Peptide/nickel transport system ATP-binding protein/peptide/nickel transport system ATP-binding protein</fullName>
    </submittedName>
</protein>
<evidence type="ECO:0000256" key="4">
    <source>
        <dbReference type="ARBA" id="ARBA00022475"/>
    </source>
</evidence>
<dbReference type="SUPFAM" id="SSF52540">
    <property type="entry name" value="P-loop containing nucleoside triphosphate hydrolases"/>
    <property type="match status" value="2"/>
</dbReference>
<accession>A0A561T3P5</accession>
<feature type="region of interest" description="Disordered" evidence="8">
    <location>
        <begin position="325"/>
        <end position="372"/>
    </location>
</feature>
<keyword evidence="11" id="KW-1185">Reference proteome</keyword>
<evidence type="ECO:0000256" key="2">
    <source>
        <dbReference type="ARBA" id="ARBA00005417"/>
    </source>
</evidence>
<dbReference type="InterPro" id="IPR027417">
    <property type="entry name" value="P-loop_NTPase"/>
</dbReference>
<dbReference type="NCBIfam" id="NF008453">
    <property type="entry name" value="PRK11308.1"/>
    <property type="match status" value="2"/>
</dbReference>
<organism evidence="10 11">
    <name type="scientific">Pseudonocardia hierapolitana</name>
    <dbReference type="NCBI Taxonomy" id="1128676"/>
    <lineage>
        <taxon>Bacteria</taxon>
        <taxon>Bacillati</taxon>
        <taxon>Actinomycetota</taxon>
        <taxon>Actinomycetes</taxon>
        <taxon>Pseudonocardiales</taxon>
        <taxon>Pseudonocardiaceae</taxon>
        <taxon>Pseudonocardia</taxon>
    </lineage>
</organism>
<dbReference type="InterPro" id="IPR050388">
    <property type="entry name" value="ABC_Ni/Peptide_Import"/>
</dbReference>
<dbReference type="GO" id="GO:0016887">
    <property type="term" value="F:ATP hydrolysis activity"/>
    <property type="evidence" value="ECO:0007669"/>
    <property type="project" value="InterPro"/>
</dbReference>
<dbReference type="InterPro" id="IPR017871">
    <property type="entry name" value="ABC_transporter-like_CS"/>
</dbReference>
<dbReference type="RefSeq" id="WP_147260166.1">
    <property type="nucleotide sequence ID" value="NZ_VIWU01000001.1"/>
</dbReference>
<dbReference type="FunFam" id="3.40.50.300:FF:000016">
    <property type="entry name" value="Oligopeptide ABC transporter ATP-binding component"/>
    <property type="match status" value="1"/>
</dbReference>
<name>A0A561T3P5_9PSEU</name>
<comment type="caution">
    <text evidence="10">The sequence shown here is derived from an EMBL/GenBank/DDBJ whole genome shotgun (WGS) entry which is preliminary data.</text>
</comment>
<evidence type="ECO:0000256" key="6">
    <source>
        <dbReference type="ARBA" id="ARBA00022840"/>
    </source>
</evidence>
<evidence type="ECO:0000256" key="8">
    <source>
        <dbReference type="SAM" id="MobiDB-lite"/>
    </source>
</evidence>
<dbReference type="PANTHER" id="PTHR43297">
    <property type="entry name" value="OLIGOPEPTIDE TRANSPORT ATP-BINDING PROTEIN APPD"/>
    <property type="match status" value="1"/>
</dbReference>
<evidence type="ECO:0000313" key="11">
    <source>
        <dbReference type="Proteomes" id="UP000321261"/>
    </source>
</evidence>
<dbReference type="GO" id="GO:0015833">
    <property type="term" value="P:peptide transport"/>
    <property type="evidence" value="ECO:0007669"/>
    <property type="project" value="InterPro"/>
</dbReference>
<evidence type="ECO:0000256" key="5">
    <source>
        <dbReference type="ARBA" id="ARBA00022741"/>
    </source>
</evidence>
<dbReference type="PROSITE" id="PS00211">
    <property type="entry name" value="ABC_TRANSPORTER_1"/>
    <property type="match status" value="2"/>
</dbReference>
<evidence type="ECO:0000256" key="7">
    <source>
        <dbReference type="ARBA" id="ARBA00023136"/>
    </source>
</evidence>
<keyword evidence="3" id="KW-0813">Transport</keyword>
<dbReference type="PANTHER" id="PTHR43297:SF2">
    <property type="entry name" value="DIPEPTIDE TRANSPORT ATP-BINDING PROTEIN DPPD"/>
    <property type="match status" value="1"/>
</dbReference>
<evidence type="ECO:0000259" key="9">
    <source>
        <dbReference type="PROSITE" id="PS50893"/>
    </source>
</evidence>
<feature type="compositionally biased region" description="Basic and acidic residues" evidence="8">
    <location>
        <begin position="331"/>
        <end position="350"/>
    </location>
</feature>
<dbReference type="InterPro" id="IPR013563">
    <property type="entry name" value="Oligopep_ABC_C"/>
</dbReference>
<evidence type="ECO:0000313" key="10">
    <source>
        <dbReference type="EMBL" id="TWF81722.1"/>
    </source>
</evidence>
<keyword evidence="7" id="KW-0472">Membrane</keyword>
<keyword evidence="4" id="KW-1003">Cell membrane</keyword>
<feature type="domain" description="ABC transporter" evidence="9">
    <location>
        <begin position="13"/>
        <end position="261"/>
    </location>
</feature>
<dbReference type="PROSITE" id="PS50893">
    <property type="entry name" value="ABC_TRANSPORTER_2"/>
    <property type="match status" value="2"/>
</dbReference>
<dbReference type="EMBL" id="VIWU01000001">
    <property type="protein sequence ID" value="TWF81722.1"/>
    <property type="molecule type" value="Genomic_DNA"/>
</dbReference>
<dbReference type="AlphaFoldDB" id="A0A561T3P5"/>
<dbReference type="Pfam" id="PF00005">
    <property type="entry name" value="ABC_tran"/>
    <property type="match status" value="2"/>
</dbReference>
<reference evidence="10 11" key="1">
    <citation type="submission" date="2019-06" db="EMBL/GenBank/DDBJ databases">
        <title>Sequencing the genomes of 1000 actinobacteria strains.</title>
        <authorList>
            <person name="Klenk H.-P."/>
        </authorList>
    </citation>
    <scope>NUCLEOTIDE SEQUENCE [LARGE SCALE GENOMIC DNA]</scope>
    <source>
        <strain evidence="10 11">DSM 45671</strain>
    </source>
</reference>
<dbReference type="GO" id="GO:0005886">
    <property type="term" value="C:plasma membrane"/>
    <property type="evidence" value="ECO:0007669"/>
    <property type="project" value="UniProtKB-SubCell"/>
</dbReference>
<dbReference type="Pfam" id="PF08352">
    <property type="entry name" value="oligo_HPY"/>
    <property type="match status" value="2"/>
</dbReference>
<evidence type="ECO:0000256" key="3">
    <source>
        <dbReference type="ARBA" id="ARBA00022448"/>
    </source>
</evidence>
<keyword evidence="5" id="KW-0547">Nucleotide-binding</keyword>
<sequence length="682" mass="72456">MSELARESSAPVLAVQGLEVGTADLRLVSDVSFSLAAGERVGLIGESGSGKSLTALAMMGLLPEGVHARGSVRLAGVDHDLVAAPEPRLAAVRGAAMTMVFQEPMSALNPSMRVGDQVAEVMLLHGTRPDRRTARAAAVELLDSVHLPDPERLARAYPHQLSGGQRQRVMIAIALANGPKVLLADEPTTALDVTVQAQVLDLILSGVAERGAALLFITHDLAVVATVCERVMVMYGGRIVESGPVKEVFTRPRHPYTQGLLAASYLADLDGDGQLRTIPGSVPAAGRFPDGCVFRTRCPNATDDCTVLPAWTERDDGGYACWHPVGPPDVQAERTSGEPPPRRGKAEARPGRQGFTSLQSGFPERPEPAHPSPLIEVRDLQRTYRRPRASLLQAPPPVHALRGVSFDIAEGQRFGLVGESGSGKSTLIRLLAGLDSPTAGSITFDGRDVGGQPERRLRFLRERLQVVFQDPMGSLDPRMRVHDIVAEPLAGRREPDVRGRVAELLAAVGLPPDAGDRYPHQFSGGQRQRISIARALAPRPSVLVADEPVSALDVSVRAQILNLLADLVERFRLTLVFVSHDLSVVRHVCDTIAVLHRGELVELGPSARVADAPEHPYTRRLVAAVPAIGGALDGRTTADLLAGSAINAAELLAGSAINADDLLAGSAIDAADLARGAPEEFS</sequence>
<dbReference type="CDD" id="cd03257">
    <property type="entry name" value="ABC_NikE_OppD_transporters"/>
    <property type="match status" value="2"/>
</dbReference>
<dbReference type="OrthoDB" id="3677453at2"/>
<comment type="subcellular location">
    <subcellularLocation>
        <location evidence="1">Cell membrane</location>
        <topology evidence="1">Peripheral membrane protein</topology>
    </subcellularLocation>
</comment>
<gene>
    <name evidence="10" type="ORF">FHX44_117667</name>
</gene>
<dbReference type="Proteomes" id="UP000321261">
    <property type="component" value="Unassembled WGS sequence"/>
</dbReference>
<keyword evidence="6 10" id="KW-0067">ATP-binding</keyword>
<dbReference type="InterPro" id="IPR003593">
    <property type="entry name" value="AAA+_ATPase"/>
</dbReference>
<dbReference type="SMART" id="SM00382">
    <property type="entry name" value="AAA"/>
    <property type="match status" value="2"/>
</dbReference>